<comment type="similarity">
    <text evidence="1 8">Belongs to the cytidylate kinase family. Type 1 subfamily.</text>
</comment>
<dbReference type="Pfam" id="PF02224">
    <property type="entry name" value="Cytidylate_kin"/>
    <property type="match status" value="1"/>
</dbReference>
<evidence type="ECO:0000256" key="7">
    <source>
        <dbReference type="ARBA" id="ARBA00048478"/>
    </source>
</evidence>
<dbReference type="EMBL" id="FNUS01000008">
    <property type="protein sequence ID" value="SEG62019.1"/>
    <property type="molecule type" value="Genomic_DNA"/>
</dbReference>
<dbReference type="InterPro" id="IPR027417">
    <property type="entry name" value="P-loop_NTPase"/>
</dbReference>
<evidence type="ECO:0000313" key="10">
    <source>
        <dbReference type="EMBL" id="SEG62019.1"/>
    </source>
</evidence>
<feature type="domain" description="Cytidylate kinase" evidence="9">
    <location>
        <begin position="6"/>
        <end position="222"/>
    </location>
</feature>
<keyword evidence="8" id="KW-0963">Cytoplasm</keyword>
<reference evidence="11" key="1">
    <citation type="submission" date="2016-10" db="EMBL/GenBank/DDBJ databases">
        <authorList>
            <person name="Varghese N."/>
            <person name="Submissions S."/>
        </authorList>
    </citation>
    <scope>NUCLEOTIDE SEQUENCE [LARGE SCALE GENOMIC DNA]</scope>
    <source>
        <strain evidence="11">DSM 21580</strain>
    </source>
</reference>
<proteinExistence type="inferred from homology"/>
<dbReference type="GO" id="GO:0005524">
    <property type="term" value="F:ATP binding"/>
    <property type="evidence" value="ECO:0007669"/>
    <property type="project" value="UniProtKB-UniRule"/>
</dbReference>
<evidence type="ECO:0000256" key="8">
    <source>
        <dbReference type="HAMAP-Rule" id="MF_00238"/>
    </source>
</evidence>
<dbReference type="RefSeq" id="WP_103914837.1">
    <property type="nucleotide sequence ID" value="NZ_FNUS01000008.1"/>
</dbReference>
<dbReference type="InterPro" id="IPR003136">
    <property type="entry name" value="Cytidylate_kin"/>
</dbReference>
<dbReference type="GO" id="GO:0036431">
    <property type="term" value="F:dCMP kinase activity"/>
    <property type="evidence" value="ECO:0007669"/>
    <property type="project" value="InterPro"/>
</dbReference>
<evidence type="ECO:0000256" key="3">
    <source>
        <dbReference type="ARBA" id="ARBA00022741"/>
    </source>
</evidence>
<dbReference type="GO" id="GO:0006220">
    <property type="term" value="P:pyrimidine nucleotide metabolic process"/>
    <property type="evidence" value="ECO:0007669"/>
    <property type="project" value="UniProtKB-UniRule"/>
</dbReference>
<evidence type="ECO:0000256" key="6">
    <source>
        <dbReference type="ARBA" id="ARBA00047615"/>
    </source>
</evidence>
<keyword evidence="11" id="KW-1185">Reference proteome</keyword>
<feature type="binding site" evidence="8">
    <location>
        <begin position="10"/>
        <end position="18"/>
    </location>
    <ligand>
        <name>ATP</name>
        <dbReference type="ChEBI" id="CHEBI:30616"/>
    </ligand>
</feature>
<keyword evidence="3 8" id="KW-0547">Nucleotide-binding</keyword>
<evidence type="ECO:0000256" key="4">
    <source>
        <dbReference type="ARBA" id="ARBA00022777"/>
    </source>
</evidence>
<dbReference type="CDD" id="cd02020">
    <property type="entry name" value="CMPK"/>
    <property type="match status" value="1"/>
</dbReference>
<dbReference type="PANTHER" id="PTHR21299">
    <property type="entry name" value="CYTIDYLATE KINASE/PANTOATE-BETA-ALANINE LIGASE"/>
    <property type="match status" value="1"/>
</dbReference>
<dbReference type="SUPFAM" id="SSF52540">
    <property type="entry name" value="P-loop containing nucleoside triphosphate hydrolases"/>
    <property type="match status" value="1"/>
</dbReference>
<dbReference type="Proteomes" id="UP000236738">
    <property type="component" value="Unassembled WGS sequence"/>
</dbReference>
<comment type="catalytic activity">
    <reaction evidence="7 8">
        <text>CMP + ATP = CDP + ADP</text>
        <dbReference type="Rhea" id="RHEA:11600"/>
        <dbReference type="ChEBI" id="CHEBI:30616"/>
        <dbReference type="ChEBI" id="CHEBI:58069"/>
        <dbReference type="ChEBI" id="CHEBI:60377"/>
        <dbReference type="ChEBI" id="CHEBI:456216"/>
        <dbReference type="EC" id="2.7.4.25"/>
    </reaction>
</comment>
<sequence>MRKLVIAVDGYSSTGKSSISKIIAKKLNLVHLDTGSIYRAVTYYALKNCKNSEGKIDLDLLFKSLDKIEISFKEDKNELKLYLNGEEMSHKIRQIKVNNNVSFIAKQPEIRAFLLELQRNLAKNGGIIMDGRDIGAFVLPDADFKFFLTASVEERTKRRFQELKNSGIDTEEEKVRDNLLKRDKIDSERENSPLKQAEDAILIDNTFLTKEETIALILNYLKKT</sequence>
<name>A0A1H6BMS8_9FLAO</name>
<dbReference type="PANTHER" id="PTHR21299:SF2">
    <property type="entry name" value="CYTIDYLATE KINASE"/>
    <property type="match status" value="1"/>
</dbReference>
<dbReference type="EC" id="2.7.4.25" evidence="8"/>
<dbReference type="GO" id="GO:0005829">
    <property type="term" value="C:cytosol"/>
    <property type="evidence" value="ECO:0007669"/>
    <property type="project" value="TreeGrafter"/>
</dbReference>
<dbReference type="InterPro" id="IPR011994">
    <property type="entry name" value="Cytidylate_kinase_dom"/>
</dbReference>
<keyword evidence="5 8" id="KW-0067">ATP-binding</keyword>
<comment type="catalytic activity">
    <reaction evidence="6 8">
        <text>dCMP + ATP = dCDP + ADP</text>
        <dbReference type="Rhea" id="RHEA:25094"/>
        <dbReference type="ChEBI" id="CHEBI:30616"/>
        <dbReference type="ChEBI" id="CHEBI:57566"/>
        <dbReference type="ChEBI" id="CHEBI:58593"/>
        <dbReference type="ChEBI" id="CHEBI:456216"/>
        <dbReference type="EC" id="2.7.4.25"/>
    </reaction>
</comment>
<organism evidence="10 11">
    <name type="scientific">Halpernia humi</name>
    <dbReference type="NCBI Taxonomy" id="493375"/>
    <lineage>
        <taxon>Bacteria</taxon>
        <taxon>Pseudomonadati</taxon>
        <taxon>Bacteroidota</taxon>
        <taxon>Flavobacteriia</taxon>
        <taxon>Flavobacteriales</taxon>
        <taxon>Weeksellaceae</taxon>
        <taxon>Chryseobacterium group</taxon>
        <taxon>Halpernia</taxon>
    </lineage>
</organism>
<keyword evidence="4 8" id="KW-0418">Kinase</keyword>
<dbReference type="AlphaFoldDB" id="A0A1H6BMS8"/>
<dbReference type="OrthoDB" id="9807434at2"/>
<keyword evidence="2 8" id="KW-0808">Transferase</keyword>
<dbReference type="GO" id="GO:0015949">
    <property type="term" value="P:nucleobase-containing small molecule interconversion"/>
    <property type="evidence" value="ECO:0007669"/>
    <property type="project" value="TreeGrafter"/>
</dbReference>
<evidence type="ECO:0000313" key="11">
    <source>
        <dbReference type="Proteomes" id="UP000236738"/>
    </source>
</evidence>
<dbReference type="NCBIfam" id="TIGR00017">
    <property type="entry name" value="cmk"/>
    <property type="match status" value="1"/>
</dbReference>
<evidence type="ECO:0000256" key="2">
    <source>
        <dbReference type="ARBA" id="ARBA00022679"/>
    </source>
</evidence>
<gene>
    <name evidence="8" type="primary">cmk</name>
    <name evidence="10" type="ORF">SAMN05421847_3012</name>
</gene>
<evidence type="ECO:0000256" key="5">
    <source>
        <dbReference type="ARBA" id="ARBA00022840"/>
    </source>
</evidence>
<evidence type="ECO:0000259" key="9">
    <source>
        <dbReference type="Pfam" id="PF02224"/>
    </source>
</evidence>
<dbReference type="GO" id="GO:0036430">
    <property type="term" value="F:CMP kinase activity"/>
    <property type="evidence" value="ECO:0007669"/>
    <property type="project" value="RHEA"/>
</dbReference>
<evidence type="ECO:0000256" key="1">
    <source>
        <dbReference type="ARBA" id="ARBA00009427"/>
    </source>
</evidence>
<protein>
    <recommendedName>
        <fullName evidence="8">Cytidylate kinase</fullName>
        <shortName evidence="8">CK</shortName>
        <ecNumber evidence="8">2.7.4.25</ecNumber>
    </recommendedName>
    <alternativeName>
        <fullName evidence="8">Cytidine monophosphate kinase</fullName>
        <shortName evidence="8">CMP kinase</shortName>
    </alternativeName>
</protein>
<dbReference type="Gene3D" id="3.40.50.300">
    <property type="entry name" value="P-loop containing nucleotide triphosphate hydrolases"/>
    <property type="match status" value="1"/>
</dbReference>
<accession>A0A1H6BMS8</accession>
<comment type="subcellular location">
    <subcellularLocation>
        <location evidence="8">Cytoplasm</location>
    </subcellularLocation>
</comment>
<dbReference type="HAMAP" id="MF_00238">
    <property type="entry name" value="Cytidyl_kinase_type1"/>
    <property type="match status" value="1"/>
</dbReference>